<dbReference type="InterPro" id="IPR023393">
    <property type="entry name" value="START-like_dom_sf"/>
</dbReference>
<gene>
    <name evidence="1" type="ORF">COV86_00450</name>
</gene>
<comment type="caution">
    <text evidence="1">The sequence shown here is derived from an EMBL/GenBank/DDBJ whole genome shotgun (WGS) entry which is preliminary data.</text>
</comment>
<proteinExistence type="predicted"/>
<evidence type="ECO:0008006" key="3">
    <source>
        <dbReference type="Google" id="ProtNLM"/>
    </source>
</evidence>
<dbReference type="Proteomes" id="UP000229570">
    <property type="component" value="Unassembled WGS sequence"/>
</dbReference>
<dbReference type="Gene3D" id="3.30.530.20">
    <property type="match status" value="1"/>
</dbReference>
<dbReference type="SUPFAM" id="SSF55961">
    <property type="entry name" value="Bet v1-like"/>
    <property type="match status" value="1"/>
</dbReference>
<accession>A0A2H0KNS3</accession>
<dbReference type="EMBL" id="PCVL01000004">
    <property type="protein sequence ID" value="PIQ72915.1"/>
    <property type="molecule type" value="Genomic_DNA"/>
</dbReference>
<reference evidence="1 2" key="1">
    <citation type="submission" date="2017-09" db="EMBL/GenBank/DDBJ databases">
        <title>Depth-based differentiation of microbial function through sediment-hosted aquifers and enrichment of novel symbionts in the deep terrestrial subsurface.</title>
        <authorList>
            <person name="Probst A.J."/>
            <person name="Ladd B."/>
            <person name="Jarett J.K."/>
            <person name="Geller-Mcgrath D.E."/>
            <person name="Sieber C.M."/>
            <person name="Emerson J.B."/>
            <person name="Anantharaman K."/>
            <person name="Thomas B.C."/>
            <person name="Malmstrom R."/>
            <person name="Stieglmeier M."/>
            <person name="Klingl A."/>
            <person name="Woyke T."/>
            <person name="Ryan C.M."/>
            <person name="Banfield J.F."/>
        </authorList>
    </citation>
    <scope>NUCLEOTIDE SEQUENCE [LARGE SCALE GENOMIC DNA]</scope>
    <source>
        <strain evidence="1">CG11_big_fil_rev_8_21_14_0_20_35_14</strain>
    </source>
</reference>
<dbReference type="AlphaFoldDB" id="A0A2H0KNS3"/>
<evidence type="ECO:0000313" key="1">
    <source>
        <dbReference type="EMBL" id="PIQ72915.1"/>
    </source>
</evidence>
<name>A0A2H0KNS3_9BACT</name>
<sequence length="126" mass="14859">MKSNKIIVLINKPISKVFEFTITPPNSTFWIDGVAKEETNEWPVQIGTVYKLTNNKGDISNVIVKQIINNELVEWIFEDKNYHCRYTFKPVKNNKTEFTYYKWVDKGEIDEPFTLKTLNKLKLVIK</sequence>
<evidence type="ECO:0000313" key="2">
    <source>
        <dbReference type="Proteomes" id="UP000229570"/>
    </source>
</evidence>
<protein>
    <recommendedName>
        <fullName evidence="3">Polyketide cyclase</fullName>
    </recommendedName>
</protein>
<organism evidence="1 2">
    <name type="scientific">Candidatus Roizmanbacteria bacterium CG11_big_fil_rev_8_21_14_0_20_35_14</name>
    <dbReference type="NCBI Taxonomy" id="1974855"/>
    <lineage>
        <taxon>Bacteria</taxon>
        <taxon>Candidatus Roizmaniibacteriota</taxon>
    </lineage>
</organism>